<evidence type="ECO:0000256" key="5">
    <source>
        <dbReference type="ARBA" id="ARBA00022801"/>
    </source>
</evidence>
<evidence type="ECO:0000313" key="13">
    <source>
        <dbReference type="Proteomes" id="UP000509704"/>
    </source>
</evidence>
<keyword evidence="9 10" id="KW-0539">Nucleus</keyword>
<dbReference type="FunFam" id="3.90.950.10:FF:000009">
    <property type="entry name" value="Inosine triphosphate pyrophosphatase"/>
    <property type="match status" value="1"/>
</dbReference>
<keyword evidence="4 10" id="KW-0547">Nucleotide-binding</keyword>
<dbReference type="CDD" id="cd00515">
    <property type="entry name" value="HAM1"/>
    <property type="match status" value="1"/>
</dbReference>
<sequence length="197" mass="22130">MPPKRITFITGNENKLKEVKMILSTGPSTEKDETPFELVNLPLDLDEIQEIDLEAIAIHKCKQAAQKVDKGNAVFVEDTALRFDAFNGLPGAYIKWFLKSLGLEKIVKMLEPYENKGAQAVTTIAYADENGEFHTFQGITEGIIVDSRGPTDFGWDSIFQPLESGGKTYAEMNKTNKNLISHRGRAFEKFKSHLYNN</sequence>
<evidence type="ECO:0000313" key="12">
    <source>
        <dbReference type="EMBL" id="QLG74659.1"/>
    </source>
</evidence>
<feature type="binding site" evidence="10">
    <location>
        <position position="60"/>
    </location>
    <ligand>
        <name>ITP</name>
        <dbReference type="ChEBI" id="CHEBI:61402"/>
    </ligand>
</feature>
<dbReference type="GO" id="GO:0005737">
    <property type="term" value="C:cytoplasm"/>
    <property type="evidence" value="ECO:0007669"/>
    <property type="project" value="UniProtKB-SubCell"/>
</dbReference>
<protein>
    <recommendedName>
        <fullName evidence="10">Inosine triphosphate pyrophosphatase</fullName>
        <shortName evidence="10">ITPase</shortName>
        <shortName evidence="10">Inosine triphosphatase</shortName>
        <ecNumber evidence="10">3.6.1.66</ecNumber>
    </recommendedName>
    <alternativeName>
        <fullName evidence="10">Non-canonical purine NTP pyrophosphatase</fullName>
    </alternativeName>
    <alternativeName>
        <fullName evidence="10">Non-standard purine NTP pyrophosphatase</fullName>
    </alternativeName>
    <alternativeName>
        <fullName evidence="10">Nucleoside-triphosphate diphosphatase</fullName>
    </alternativeName>
    <alternativeName>
        <fullName evidence="10">Nucleoside-triphosphate pyrophosphatase</fullName>
        <shortName evidence="10">NTPase</shortName>
    </alternativeName>
    <alternativeName>
        <fullName evidence="10">XTP/dITP diphosphatase</fullName>
    </alternativeName>
</protein>
<comment type="subcellular location">
    <subcellularLocation>
        <location evidence="10">Cytoplasm</location>
    </subcellularLocation>
    <subcellularLocation>
        <location evidence="10">Nucleus</location>
    </subcellularLocation>
</comment>
<keyword evidence="6 10" id="KW-0460">Magnesium</keyword>
<comment type="function">
    <text evidence="10">Pyrophosphatase that hydrolyzes non-canonical purine nucleotides such as inosine triphosphate (ITP), deoxyinosine triphosphate (dITP) or xanthosine 5'-triphosphate (XTP) to their respective monophosphate derivatives. The enzyme does not distinguish between the deoxy- and ribose forms. Probably excludes non-canonical purines from RNA and DNA precursor pools, thus preventing their incorporation into RNA and DNA and avoiding chromosomal lesions.</text>
</comment>
<organism evidence="12 13">
    <name type="scientific">Zygotorulaspora mrakii</name>
    <name type="common">Zygosaccharomyces mrakii</name>
    <dbReference type="NCBI Taxonomy" id="42260"/>
    <lineage>
        <taxon>Eukaryota</taxon>
        <taxon>Fungi</taxon>
        <taxon>Dikarya</taxon>
        <taxon>Ascomycota</taxon>
        <taxon>Saccharomycotina</taxon>
        <taxon>Saccharomycetes</taxon>
        <taxon>Saccharomycetales</taxon>
        <taxon>Saccharomycetaceae</taxon>
        <taxon>Zygotorulaspora</taxon>
    </lineage>
</organism>
<dbReference type="GO" id="GO:0046872">
    <property type="term" value="F:metal ion binding"/>
    <property type="evidence" value="ECO:0007669"/>
    <property type="project" value="UniProtKB-KW"/>
</dbReference>
<comment type="cofactor">
    <cofactor evidence="10">
        <name>Mg(2+)</name>
        <dbReference type="ChEBI" id="CHEBI:18420"/>
    </cofactor>
    <cofactor evidence="10">
        <name>Mn(2+)</name>
        <dbReference type="ChEBI" id="CHEBI:29035"/>
    </cofactor>
    <text evidence="10">Binds 1 divalent metal cation per subunit; can use either Mg(2+) or Mn(2+).</text>
</comment>
<feature type="binding site" evidence="10">
    <location>
        <position position="78"/>
    </location>
    <ligand>
        <name>Mg(2+)</name>
        <dbReference type="ChEBI" id="CHEBI:18420"/>
    </ligand>
</feature>
<evidence type="ECO:0000256" key="1">
    <source>
        <dbReference type="ARBA" id="ARBA00008023"/>
    </source>
</evidence>
<comment type="subunit">
    <text evidence="10">Homodimer.</text>
</comment>
<evidence type="ECO:0000256" key="8">
    <source>
        <dbReference type="ARBA" id="ARBA00023211"/>
    </source>
</evidence>
<comment type="catalytic activity">
    <reaction evidence="10">
        <text>dITP + H2O = dIMP + diphosphate + H(+)</text>
        <dbReference type="Rhea" id="RHEA:28342"/>
        <dbReference type="ChEBI" id="CHEBI:15377"/>
        <dbReference type="ChEBI" id="CHEBI:15378"/>
        <dbReference type="ChEBI" id="CHEBI:33019"/>
        <dbReference type="ChEBI" id="CHEBI:61194"/>
        <dbReference type="ChEBI" id="CHEBI:61382"/>
        <dbReference type="EC" id="3.6.1.66"/>
    </reaction>
</comment>
<comment type="catalytic activity">
    <reaction evidence="10">
        <text>XTP + H2O = XMP + diphosphate + H(+)</text>
        <dbReference type="Rhea" id="RHEA:28610"/>
        <dbReference type="ChEBI" id="CHEBI:15377"/>
        <dbReference type="ChEBI" id="CHEBI:15378"/>
        <dbReference type="ChEBI" id="CHEBI:33019"/>
        <dbReference type="ChEBI" id="CHEBI:57464"/>
        <dbReference type="ChEBI" id="CHEBI:61314"/>
        <dbReference type="EC" id="3.6.1.66"/>
    </reaction>
</comment>
<dbReference type="PANTHER" id="PTHR11067:SF9">
    <property type="entry name" value="INOSINE TRIPHOSPHATE PYROPHOSPHATASE"/>
    <property type="match status" value="1"/>
</dbReference>
<feature type="binding site" evidence="10">
    <location>
        <begin position="78"/>
        <end position="79"/>
    </location>
    <ligand>
        <name>ITP</name>
        <dbReference type="ChEBI" id="CHEBI:61402"/>
    </ligand>
</feature>
<evidence type="ECO:0000256" key="4">
    <source>
        <dbReference type="ARBA" id="ARBA00022741"/>
    </source>
</evidence>
<evidence type="ECO:0000256" key="7">
    <source>
        <dbReference type="ARBA" id="ARBA00023080"/>
    </source>
</evidence>
<keyword evidence="13" id="KW-1185">Reference proteome</keyword>
<evidence type="ECO:0000256" key="11">
    <source>
        <dbReference type="RuleBase" id="RU003781"/>
    </source>
</evidence>
<dbReference type="GO" id="GO:0036222">
    <property type="term" value="F:XTP diphosphatase activity"/>
    <property type="evidence" value="ECO:0007669"/>
    <property type="project" value="UniProtKB-UniRule"/>
</dbReference>
<dbReference type="SUPFAM" id="SSF52972">
    <property type="entry name" value="ITPase-like"/>
    <property type="match status" value="1"/>
</dbReference>
<feature type="binding site" evidence="10">
    <location>
        <position position="47"/>
    </location>
    <ligand>
        <name>Mg(2+)</name>
        <dbReference type="ChEBI" id="CHEBI:18420"/>
    </ligand>
</feature>
<feature type="binding site" evidence="10">
    <location>
        <position position="177"/>
    </location>
    <ligand>
        <name>ITP</name>
        <dbReference type="ChEBI" id="CHEBI:61402"/>
    </ligand>
</feature>
<feature type="binding site" evidence="10">
    <location>
        <begin position="153"/>
        <end position="156"/>
    </location>
    <ligand>
        <name>ITP</name>
        <dbReference type="ChEBI" id="CHEBI:61402"/>
    </ligand>
</feature>
<dbReference type="Pfam" id="PF01725">
    <property type="entry name" value="Ham1p_like"/>
    <property type="match status" value="1"/>
</dbReference>
<feature type="binding site" evidence="10">
    <location>
        <begin position="182"/>
        <end position="183"/>
    </location>
    <ligand>
        <name>ITP</name>
        <dbReference type="ChEBI" id="CHEBI:61402"/>
    </ligand>
</feature>
<accession>A0A7H9B9H1</accession>
<dbReference type="NCBIfam" id="TIGR00042">
    <property type="entry name" value="RdgB/HAM1 family non-canonical purine NTP pyrophosphatase"/>
    <property type="match status" value="1"/>
</dbReference>
<dbReference type="GO" id="GO:0009117">
    <property type="term" value="P:nucleotide metabolic process"/>
    <property type="evidence" value="ECO:0007669"/>
    <property type="project" value="UniProtKB-KW"/>
</dbReference>
<dbReference type="GO" id="GO:0000166">
    <property type="term" value="F:nucleotide binding"/>
    <property type="evidence" value="ECO:0007669"/>
    <property type="project" value="UniProtKB-KW"/>
</dbReference>
<feature type="binding site" evidence="10">
    <location>
        <begin position="10"/>
        <end position="15"/>
    </location>
    <ligand>
        <name>ITP</name>
        <dbReference type="ChEBI" id="CHEBI:61402"/>
    </ligand>
</feature>
<gene>
    <name evidence="10" type="primary">HAM1</name>
    <name evidence="12" type="ORF">HG535_0G05420</name>
</gene>
<dbReference type="EC" id="3.6.1.66" evidence="10"/>
<dbReference type="AlphaFoldDB" id="A0A7H9B9H1"/>
<keyword evidence="8 10" id="KW-0464">Manganese</keyword>
<dbReference type="GO" id="GO:0009204">
    <property type="term" value="P:deoxyribonucleoside triphosphate catabolic process"/>
    <property type="evidence" value="ECO:0007669"/>
    <property type="project" value="UniProtKB-UniRule"/>
</dbReference>
<dbReference type="EMBL" id="CP058610">
    <property type="protein sequence ID" value="QLG74659.1"/>
    <property type="molecule type" value="Genomic_DNA"/>
</dbReference>
<dbReference type="Proteomes" id="UP000509704">
    <property type="component" value="Chromosome 7"/>
</dbReference>
<proteinExistence type="inferred from homology"/>
<keyword evidence="5 10" id="KW-0378">Hydrolase</keyword>
<dbReference type="Gene3D" id="3.90.950.10">
    <property type="match status" value="1"/>
</dbReference>
<dbReference type="InterPro" id="IPR002637">
    <property type="entry name" value="RdgB/HAM1"/>
</dbReference>
<keyword evidence="7 10" id="KW-0546">Nucleotide metabolism</keyword>
<evidence type="ECO:0000256" key="9">
    <source>
        <dbReference type="ARBA" id="ARBA00023242"/>
    </source>
</evidence>
<keyword evidence="3 10" id="KW-0479">Metal-binding</keyword>
<dbReference type="OrthoDB" id="6288734at2759"/>
<name>A0A7H9B9H1_ZYGMR</name>
<dbReference type="GO" id="GO:0005634">
    <property type="term" value="C:nucleus"/>
    <property type="evidence" value="ECO:0007669"/>
    <property type="project" value="UniProtKB-SubCell"/>
</dbReference>
<comment type="catalytic activity">
    <reaction evidence="10">
        <text>ITP + H2O = IMP + diphosphate + H(+)</text>
        <dbReference type="Rhea" id="RHEA:29399"/>
        <dbReference type="ChEBI" id="CHEBI:15377"/>
        <dbReference type="ChEBI" id="CHEBI:15378"/>
        <dbReference type="ChEBI" id="CHEBI:33019"/>
        <dbReference type="ChEBI" id="CHEBI:58053"/>
        <dbReference type="ChEBI" id="CHEBI:61402"/>
        <dbReference type="EC" id="3.6.1.66"/>
    </reaction>
</comment>
<dbReference type="GO" id="GO:0036220">
    <property type="term" value="F:ITP diphosphatase activity"/>
    <property type="evidence" value="ECO:0007669"/>
    <property type="project" value="UniProtKB-UniRule"/>
</dbReference>
<evidence type="ECO:0000256" key="2">
    <source>
        <dbReference type="ARBA" id="ARBA00022490"/>
    </source>
</evidence>
<dbReference type="GO" id="GO:0035870">
    <property type="term" value="F:dITP diphosphatase activity"/>
    <property type="evidence" value="ECO:0007669"/>
    <property type="project" value="UniProtKB-UniRule"/>
</dbReference>
<dbReference type="InterPro" id="IPR027502">
    <property type="entry name" value="ITPase"/>
</dbReference>
<evidence type="ECO:0000256" key="3">
    <source>
        <dbReference type="ARBA" id="ARBA00022723"/>
    </source>
</evidence>
<keyword evidence="2 10" id="KW-0963">Cytoplasm</keyword>
<dbReference type="InterPro" id="IPR029001">
    <property type="entry name" value="ITPase-like_fam"/>
</dbReference>
<comment type="similarity">
    <text evidence="1 10 11">Belongs to the HAM1 NTPase family.</text>
</comment>
<dbReference type="PANTHER" id="PTHR11067">
    <property type="entry name" value="INOSINE TRIPHOSPHATE PYROPHOSPHATASE/HAM1 PROTEIN"/>
    <property type="match status" value="1"/>
</dbReference>
<evidence type="ECO:0000256" key="6">
    <source>
        <dbReference type="ARBA" id="ARBA00022842"/>
    </source>
</evidence>
<dbReference type="HAMAP" id="MF_03148">
    <property type="entry name" value="HAM1_NTPase"/>
    <property type="match status" value="1"/>
</dbReference>
<evidence type="ECO:0000256" key="10">
    <source>
        <dbReference type="HAMAP-Rule" id="MF_03148"/>
    </source>
</evidence>
<reference evidence="12 13" key="1">
    <citation type="submission" date="2020-07" db="EMBL/GenBank/DDBJ databases">
        <title>The yeast mating-type switching endonuclease HO is a domesticated member of an unorthodox homing genetic element family.</title>
        <authorList>
            <person name="Coughlan A.Y."/>
            <person name="Lombardi L."/>
            <person name="Braun-Galleani S."/>
            <person name="Martos A.R."/>
            <person name="Galeote V."/>
            <person name="Bigey F."/>
            <person name="Dequin S."/>
            <person name="Byrne K.P."/>
            <person name="Wolfe K.H."/>
        </authorList>
    </citation>
    <scope>NUCLEOTIDE SEQUENCE [LARGE SCALE GENOMIC DNA]</scope>
    <source>
        <strain evidence="12 13">NRRL Y-6702</strain>
    </source>
</reference>